<feature type="compositionally biased region" description="Polar residues" evidence="1">
    <location>
        <begin position="435"/>
        <end position="444"/>
    </location>
</feature>
<dbReference type="PANTHER" id="PTHR23092">
    <property type="entry name" value="POLY(A) RNA POLYMERASE"/>
    <property type="match status" value="1"/>
</dbReference>
<dbReference type="eggNOG" id="KOG1906">
    <property type="taxonomic scope" value="Eukaryota"/>
</dbReference>
<dbReference type="GO" id="GO:1990817">
    <property type="term" value="F:poly(A) RNA polymerase activity"/>
    <property type="evidence" value="ECO:0007669"/>
    <property type="project" value="InterPro"/>
</dbReference>
<feature type="compositionally biased region" description="Basic residues" evidence="1">
    <location>
        <begin position="515"/>
        <end position="534"/>
    </location>
</feature>
<dbReference type="GO" id="GO:0003729">
    <property type="term" value="F:mRNA binding"/>
    <property type="evidence" value="ECO:0007669"/>
    <property type="project" value="TreeGrafter"/>
</dbReference>
<dbReference type="SUPFAM" id="SSF81301">
    <property type="entry name" value="Nucleotidyltransferase"/>
    <property type="match status" value="1"/>
</dbReference>
<name>A4RZ41_OSTLU</name>
<feature type="compositionally biased region" description="Low complexity" evidence="1">
    <location>
        <begin position="8"/>
        <end position="18"/>
    </location>
</feature>
<dbReference type="Gramene" id="ABO96803">
    <property type="protein sequence ID" value="ABO96803"/>
    <property type="gene ID" value="OSTLU_15837"/>
</dbReference>
<sequence length="534" mass="58209">MREMNGIETSASAATSEESASDARCDGSVSAEDNTIDESDAEDDHFDDSFDEYTDEEDDHNFSFNVEETELNNIESDRVVGDDSLHSQVIDFVKHSEMSTHEASRRQQCFDAIQSAIARHYANHKDCSLHVFGSGATGLALAGADLDLVLLGVGPQSRKGGGGGFTRSERDEIVGHLRKMARFLRKVNAVSRAEIIASAKVPIIKMKSAVPPYIAVDLSLGTSNGLEAVYWIREQVETYTALKPLVFYLKRLLSTHHLNDAATGGCGGYLLVSLVVSHLKQTGSVVAVNKAGLLGELLLGFLRRFGSVFDYRTNAVAAGRESGVMSAAELPGPPFGTRPYIMAEDPQERLRCFTAAAYRFKEVQNLFRLAAEHISVSGELSLLSEVAAPPPRNSFGAFPKSGQLIKVRQNTMVRRESSPSGSGRNNHQYFRKANAKNSFSPNKSDWTDDPRNGNNKRPRGASAWASDGHRGYGGTPASPSAKRRRAADEQRAFRERGAGNAKNGKKTARASSAKPKQRAKLASKQSRVTKKKKR</sequence>
<dbReference type="HOGENOM" id="CLU_510389_0_0_1"/>
<dbReference type="GO" id="GO:0005730">
    <property type="term" value="C:nucleolus"/>
    <property type="evidence" value="ECO:0007669"/>
    <property type="project" value="TreeGrafter"/>
</dbReference>
<dbReference type="InterPro" id="IPR045862">
    <property type="entry name" value="Trf4-like"/>
</dbReference>
<dbReference type="OrthoDB" id="273917at2759"/>
<dbReference type="SUPFAM" id="SSF81631">
    <property type="entry name" value="PAP/OAS1 substrate-binding domain"/>
    <property type="match status" value="1"/>
</dbReference>
<feature type="compositionally biased region" description="Basic and acidic residues" evidence="1">
    <location>
        <begin position="486"/>
        <end position="497"/>
    </location>
</feature>
<dbReference type="Proteomes" id="UP000001568">
    <property type="component" value="Chromosome 6"/>
</dbReference>
<protein>
    <recommendedName>
        <fullName evidence="2">Poly(A) RNA polymerase mitochondrial-like central palm domain-containing protein</fullName>
    </recommendedName>
</protein>
<dbReference type="Pfam" id="PF22600">
    <property type="entry name" value="MTPAP-like_central"/>
    <property type="match status" value="1"/>
</dbReference>
<dbReference type="GO" id="GO:0031499">
    <property type="term" value="C:TRAMP complex"/>
    <property type="evidence" value="ECO:0007669"/>
    <property type="project" value="TreeGrafter"/>
</dbReference>
<organism evidence="3 4">
    <name type="scientific">Ostreococcus lucimarinus (strain CCE9901)</name>
    <dbReference type="NCBI Taxonomy" id="436017"/>
    <lineage>
        <taxon>Eukaryota</taxon>
        <taxon>Viridiplantae</taxon>
        <taxon>Chlorophyta</taxon>
        <taxon>Mamiellophyceae</taxon>
        <taxon>Mamiellales</taxon>
        <taxon>Bathycoccaceae</taxon>
        <taxon>Ostreococcus</taxon>
    </lineage>
</organism>
<dbReference type="Gene3D" id="3.30.460.10">
    <property type="entry name" value="Beta Polymerase, domain 2"/>
    <property type="match status" value="1"/>
</dbReference>
<dbReference type="STRING" id="436017.A4RZ41"/>
<keyword evidence="4" id="KW-1185">Reference proteome</keyword>
<reference evidence="3 4" key="1">
    <citation type="journal article" date="2007" name="Proc. Natl. Acad. Sci. U.S.A.">
        <title>The tiny eukaryote Ostreococcus provides genomic insights into the paradox of plankton speciation.</title>
        <authorList>
            <person name="Palenik B."/>
            <person name="Grimwood J."/>
            <person name="Aerts A."/>
            <person name="Rouze P."/>
            <person name="Salamov A."/>
            <person name="Putnam N."/>
            <person name="Dupont C."/>
            <person name="Jorgensen R."/>
            <person name="Derelle E."/>
            <person name="Rombauts S."/>
            <person name="Zhou K."/>
            <person name="Otillar R."/>
            <person name="Merchant S.S."/>
            <person name="Podell S."/>
            <person name="Gaasterland T."/>
            <person name="Napoli C."/>
            <person name="Gendler K."/>
            <person name="Manuell A."/>
            <person name="Tai V."/>
            <person name="Vallon O."/>
            <person name="Piganeau G."/>
            <person name="Jancek S."/>
            <person name="Heijde M."/>
            <person name="Jabbari K."/>
            <person name="Bowler C."/>
            <person name="Lohr M."/>
            <person name="Robbens S."/>
            <person name="Werner G."/>
            <person name="Dubchak I."/>
            <person name="Pazour G.J."/>
            <person name="Ren Q."/>
            <person name="Paulsen I."/>
            <person name="Delwiche C."/>
            <person name="Schmutz J."/>
            <person name="Rokhsar D."/>
            <person name="Van de Peer Y."/>
            <person name="Moreau H."/>
            <person name="Grigoriev I.V."/>
        </authorList>
    </citation>
    <scope>NUCLEOTIDE SEQUENCE [LARGE SCALE GENOMIC DNA]</scope>
    <source>
        <strain evidence="3 4">CCE9901</strain>
    </source>
</reference>
<evidence type="ECO:0000313" key="3">
    <source>
        <dbReference type="EMBL" id="ABO96803.1"/>
    </source>
</evidence>
<dbReference type="InterPro" id="IPR043519">
    <property type="entry name" value="NT_sf"/>
</dbReference>
<evidence type="ECO:0000256" key="1">
    <source>
        <dbReference type="SAM" id="MobiDB-lite"/>
    </source>
</evidence>
<proteinExistence type="predicted"/>
<dbReference type="Gene3D" id="1.10.1410.10">
    <property type="match status" value="1"/>
</dbReference>
<dbReference type="PANTHER" id="PTHR23092:SF15">
    <property type="entry name" value="INACTIVE NON-CANONICAL POLY(A) RNA POLYMERASE PROTEIN TRF4-2-RELATED"/>
    <property type="match status" value="1"/>
</dbReference>
<dbReference type="AlphaFoldDB" id="A4RZ41"/>
<feature type="compositionally biased region" description="Polar residues" evidence="1">
    <location>
        <begin position="411"/>
        <end position="428"/>
    </location>
</feature>
<dbReference type="RefSeq" id="XP_001418510.1">
    <property type="nucleotide sequence ID" value="XM_001418473.1"/>
</dbReference>
<gene>
    <name evidence="3" type="ORF">OSTLU_15837</name>
</gene>
<feature type="compositionally biased region" description="Acidic residues" evidence="1">
    <location>
        <begin position="34"/>
        <end position="57"/>
    </location>
</feature>
<dbReference type="InterPro" id="IPR054708">
    <property type="entry name" value="MTPAP-like_central"/>
</dbReference>
<dbReference type="EMBL" id="CP000586">
    <property type="protein sequence ID" value="ABO96803.1"/>
    <property type="molecule type" value="Genomic_DNA"/>
</dbReference>
<feature type="region of interest" description="Disordered" evidence="1">
    <location>
        <begin position="1"/>
        <end position="57"/>
    </location>
</feature>
<feature type="domain" description="Poly(A) RNA polymerase mitochondrial-like central palm" evidence="2">
    <location>
        <begin position="85"/>
        <end position="228"/>
    </location>
</feature>
<dbReference type="GO" id="GO:0043634">
    <property type="term" value="P:polyadenylation-dependent ncRNA catabolic process"/>
    <property type="evidence" value="ECO:0007669"/>
    <property type="project" value="TreeGrafter"/>
</dbReference>
<dbReference type="CDD" id="cd05402">
    <property type="entry name" value="NT_PAP_TUTase"/>
    <property type="match status" value="1"/>
</dbReference>
<accession>A4RZ41</accession>
<dbReference type="KEGG" id="olu:OSTLU_15837"/>
<feature type="region of interest" description="Disordered" evidence="1">
    <location>
        <begin position="411"/>
        <end position="534"/>
    </location>
</feature>
<evidence type="ECO:0000259" key="2">
    <source>
        <dbReference type="Pfam" id="PF22600"/>
    </source>
</evidence>
<dbReference type="GO" id="GO:0031123">
    <property type="term" value="P:RNA 3'-end processing"/>
    <property type="evidence" value="ECO:0007669"/>
    <property type="project" value="TreeGrafter"/>
</dbReference>
<dbReference type="GeneID" id="5002595"/>
<evidence type="ECO:0000313" key="4">
    <source>
        <dbReference type="Proteomes" id="UP000001568"/>
    </source>
</evidence>